<dbReference type="SUPFAM" id="SSF102875">
    <property type="entry name" value="Chromosomal protein MC1"/>
    <property type="match status" value="1"/>
</dbReference>
<dbReference type="AlphaFoldDB" id="A0A0P8A1A4"/>
<protein>
    <submittedName>
        <fullName evidence="3">Chromosomal protein</fullName>
    </submittedName>
</protein>
<proteinExistence type="predicted"/>
<dbReference type="Proteomes" id="UP000050360">
    <property type="component" value="Unassembled WGS sequence"/>
</dbReference>
<evidence type="ECO:0000256" key="1">
    <source>
        <dbReference type="ARBA" id="ARBA00002562"/>
    </source>
</evidence>
<dbReference type="InterPro" id="IPR008674">
    <property type="entry name" value="MC1"/>
</dbReference>
<dbReference type="GO" id="GO:0003677">
    <property type="term" value="F:DNA binding"/>
    <property type="evidence" value="ECO:0007669"/>
    <property type="project" value="UniProtKB-KW"/>
</dbReference>
<dbReference type="PATRIC" id="fig|1719120.3.peg.3993"/>
<gene>
    <name evidence="3" type="primary">mc1_2</name>
    <name evidence="3" type="ORF">MPEBLZ_03679</name>
</gene>
<evidence type="ECO:0000313" key="3">
    <source>
        <dbReference type="EMBL" id="KPQ41769.1"/>
    </source>
</evidence>
<dbReference type="GO" id="GO:0042262">
    <property type="term" value="P:DNA protection"/>
    <property type="evidence" value="ECO:0007669"/>
    <property type="project" value="InterPro"/>
</dbReference>
<dbReference type="Pfam" id="PF05854">
    <property type="entry name" value="MC1"/>
    <property type="match status" value="1"/>
</dbReference>
<organism evidence="3 4">
    <name type="scientific">Candidatus Methanoperedens nitratireducens</name>
    <dbReference type="NCBI Taxonomy" id="1392998"/>
    <lineage>
        <taxon>Archaea</taxon>
        <taxon>Methanobacteriati</taxon>
        <taxon>Methanobacteriota</taxon>
        <taxon>Stenosarchaea group</taxon>
        <taxon>Methanomicrobia</taxon>
        <taxon>Methanosarcinales</taxon>
        <taxon>ANME-2 cluster</taxon>
        <taxon>Candidatus Methanoperedentaceae</taxon>
        <taxon>Candidatus Methanoperedens</taxon>
    </lineage>
</organism>
<reference evidence="3 4" key="1">
    <citation type="submission" date="2015-09" db="EMBL/GenBank/DDBJ databases">
        <title>A metagenomics-based metabolic model of nitrate-dependent anaerobic oxidation of methane by Methanoperedens-like archaea.</title>
        <authorList>
            <person name="Arshad A."/>
            <person name="Speth D.R."/>
            <person name="De Graaf R.M."/>
            <person name="Op Den Camp H.J."/>
            <person name="Jetten M.S."/>
            <person name="Welte C.U."/>
        </authorList>
    </citation>
    <scope>NUCLEOTIDE SEQUENCE [LARGE SCALE GENOMIC DNA]</scope>
</reference>
<keyword evidence="2" id="KW-0238">DNA-binding</keyword>
<evidence type="ECO:0000313" key="4">
    <source>
        <dbReference type="Proteomes" id="UP000050360"/>
    </source>
</evidence>
<name>A0A0P8A1A4_9EURY</name>
<evidence type="ECO:0000256" key="2">
    <source>
        <dbReference type="ARBA" id="ARBA00023125"/>
    </source>
</evidence>
<dbReference type="Gene3D" id="3.10.470.10">
    <property type="entry name" value="Chromosomal protein MC1"/>
    <property type="match status" value="1"/>
</dbReference>
<dbReference type="EMBL" id="LKCM01000307">
    <property type="protein sequence ID" value="KPQ41769.1"/>
    <property type="molecule type" value="Genomic_DNA"/>
</dbReference>
<dbReference type="InterPro" id="IPR036620">
    <property type="entry name" value="MC1_sf"/>
</dbReference>
<comment type="caution">
    <text evidence="3">The sequence shown here is derived from an EMBL/GenBank/DDBJ whole genome shotgun (WGS) entry which is preliminary data.</text>
</comment>
<comment type="function">
    <text evidence="1">Protects DNA against thermal denaturation and modulates transcription.</text>
</comment>
<accession>A0A0P8A1A4</accession>
<sequence length="96" mass="10873">MAEIRNFVLREKNGKETGVFTGHQPRQAALKAANRSKGTKSKPVELRLRERGTKKIHIYKGWTEVVAAPKNKPKWMPAKINKPNVKKTGVELLDKV</sequence>